<dbReference type="InterPro" id="IPR013813">
    <property type="entry name" value="Endoribo_LPSP/chorism_mut-like"/>
</dbReference>
<dbReference type="PANTHER" id="PTHR43760">
    <property type="entry name" value="ENDORIBONUCLEASE-RELATED"/>
    <property type="match status" value="1"/>
</dbReference>
<keyword evidence="3" id="KW-1185">Reference proteome</keyword>
<dbReference type="SUPFAM" id="SSF55298">
    <property type="entry name" value="YjgF-like"/>
    <property type="match status" value="1"/>
</dbReference>
<dbReference type="PATRIC" id="fig|1131731.3.peg.3529"/>
<organism evidence="2 3">
    <name type="scientific">Schinkia azotoformans LMG 9581</name>
    <dbReference type="NCBI Taxonomy" id="1131731"/>
    <lineage>
        <taxon>Bacteria</taxon>
        <taxon>Bacillati</taxon>
        <taxon>Bacillota</taxon>
        <taxon>Bacilli</taxon>
        <taxon>Bacillales</taxon>
        <taxon>Bacillaceae</taxon>
        <taxon>Calidifontibacillus/Schinkia group</taxon>
        <taxon>Schinkia</taxon>
    </lineage>
</organism>
<dbReference type="Proteomes" id="UP000006315">
    <property type="component" value="Unassembled WGS sequence"/>
</dbReference>
<reference evidence="2 3" key="1">
    <citation type="journal article" date="2012" name="Front. Microbiol.">
        <title>Redundancy and modularity in membrane-associated dissimilatory nitrate reduction in Bacillus.</title>
        <authorList>
            <person name="Heylen K."/>
            <person name="Keltjens J."/>
        </authorList>
    </citation>
    <scope>NUCLEOTIDE SEQUENCE [LARGE SCALE GENOMIC DNA]</scope>
    <source>
        <strain evidence="2 3">LMG 9581</strain>
    </source>
</reference>
<protein>
    <submittedName>
        <fullName evidence="2">Endoribonuclease L-PSP</fullName>
    </submittedName>
</protein>
<accession>K6D589</accession>
<dbReference type="CDD" id="cd02199">
    <property type="entry name" value="YjgF_YER057c_UK114_like_1"/>
    <property type="match status" value="1"/>
</dbReference>
<dbReference type="Pfam" id="PF14588">
    <property type="entry name" value="YjgF_endoribonc"/>
    <property type="match status" value="1"/>
</dbReference>
<name>K6D589_SCHAZ</name>
<dbReference type="AlphaFoldDB" id="K6D589"/>
<gene>
    <name evidence="2" type="ORF">BAZO_17319</name>
</gene>
<evidence type="ECO:0000313" key="2">
    <source>
        <dbReference type="EMBL" id="EKN63454.1"/>
    </source>
</evidence>
<dbReference type="PANTHER" id="PTHR43760:SF1">
    <property type="entry name" value="ENDORIBONUCLEASE L-PSP_CHORISMATE MUTASE-LIKE DOMAIN-CONTAINING PROTEIN"/>
    <property type="match status" value="1"/>
</dbReference>
<sequence>MFEERLHELGYELPEAATPSFIYVPVVVHNGVAYVSGQLPKVDGEVKLTGKVGGNVSLEEAQESARICILQGLSCLKQELGSLDRIDRFLKVTGFVNSAEGFNQQPKVIDAASDLIEKIFGEKGRHARSAVGAAELPRSTPVEIEMMVAIKMD</sequence>
<dbReference type="STRING" id="1131731.BAZO_17319"/>
<dbReference type="RefSeq" id="WP_004432045.1">
    <property type="nucleotide sequence ID" value="NZ_AJLR01000146.1"/>
</dbReference>
<comment type="caution">
    <text evidence="2">The sequence shown here is derived from an EMBL/GenBank/DDBJ whole genome shotgun (WGS) entry which is preliminary data.</text>
</comment>
<evidence type="ECO:0000259" key="1">
    <source>
        <dbReference type="Pfam" id="PF14588"/>
    </source>
</evidence>
<proteinExistence type="predicted"/>
<dbReference type="Gene3D" id="3.30.1330.40">
    <property type="entry name" value="RutC-like"/>
    <property type="match status" value="1"/>
</dbReference>
<dbReference type="EMBL" id="AJLR01000146">
    <property type="protein sequence ID" value="EKN63454.1"/>
    <property type="molecule type" value="Genomic_DNA"/>
</dbReference>
<evidence type="ECO:0000313" key="3">
    <source>
        <dbReference type="Proteomes" id="UP000006315"/>
    </source>
</evidence>
<dbReference type="InterPro" id="IPR035959">
    <property type="entry name" value="RutC-like_sf"/>
</dbReference>
<feature type="domain" description="Endoribonuclease L-PSP/chorismate mutase-like" evidence="1">
    <location>
        <begin position="3"/>
        <end position="131"/>
    </location>
</feature>